<organism evidence="1 2">
    <name type="scientific">Taenia crassiceps</name>
    <dbReference type="NCBI Taxonomy" id="6207"/>
    <lineage>
        <taxon>Eukaryota</taxon>
        <taxon>Metazoa</taxon>
        <taxon>Spiralia</taxon>
        <taxon>Lophotrochozoa</taxon>
        <taxon>Platyhelminthes</taxon>
        <taxon>Cestoda</taxon>
        <taxon>Eucestoda</taxon>
        <taxon>Cyclophyllidea</taxon>
        <taxon>Taeniidae</taxon>
        <taxon>Taenia</taxon>
    </lineage>
</organism>
<dbReference type="EMBL" id="JAKROA010000003">
    <property type="protein sequence ID" value="KAL5108687.1"/>
    <property type="molecule type" value="Genomic_DNA"/>
</dbReference>
<sequence>MSNTWSKCTKFFCYYPKDSVRSHELELPSYSSWNCCHRNFNNQLTSFVYGTFTTFYFFKITMCADVSARTVPLTSLQPQ</sequence>
<proteinExistence type="predicted"/>
<gene>
    <name evidence="1" type="ORF">TcWFU_003147</name>
</gene>
<evidence type="ECO:0000313" key="1">
    <source>
        <dbReference type="EMBL" id="KAL5108687.1"/>
    </source>
</evidence>
<protein>
    <submittedName>
        <fullName evidence="1">Uncharacterized protein</fullName>
    </submittedName>
</protein>
<keyword evidence="2" id="KW-1185">Reference proteome</keyword>
<evidence type="ECO:0000313" key="2">
    <source>
        <dbReference type="Proteomes" id="UP001651158"/>
    </source>
</evidence>
<name>A0ABR4QGF5_9CEST</name>
<accession>A0ABR4QGF5</accession>
<dbReference type="Proteomes" id="UP001651158">
    <property type="component" value="Unassembled WGS sequence"/>
</dbReference>
<comment type="caution">
    <text evidence="1">The sequence shown here is derived from an EMBL/GenBank/DDBJ whole genome shotgun (WGS) entry which is preliminary data.</text>
</comment>
<reference evidence="1 2" key="1">
    <citation type="journal article" date="2022" name="Front. Cell. Infect. Microbiol.">
        <title>The Genomes of Two Strains of Taenia crassiceps the Animal Model for the Study of Human Cysticercosis.</title>
        <authorList>
            <person name="Bobes R.J."/>
            <person name="Estrada K."/>
            <person name="Rios-Valencia D.G."/>
            <person name="Calderon-Gallegos A."/>
            <person name="de la Torre P."/>
            <person name="Carrero J.C."/>
            <person name="Sanchez-Flores A."/>
            <person name="Laclette J.P."/>
        </authorList>
    </citation>
    <scope>NUCLEOTIDE SEQUENCE [LARGE SCALE GENOMIC DNA]</scope>
    <source>
        <strain evidence="1">WFUcys</strain>
    </source>
</reference>